<dbReference type="EMBL" id="JAPDIA010000007">
    <property type="protein sequence ID" value="MDG0811876.1"/>
    <property type="molecule type" value="Genomic_DNA"/>
</dbReference>
<sequence length="155" mass="18405">MNQSFESTLDGQREWFEDYLTRDNDIYWVILNRRGDFVGTTALYNIDFVAMKAEKGRLITDEAIAVGGPFVLEAELLLLHFAFKELGLKTIYTTVRDDNVKMQSVNRKLGFEYKYTIDIRDVPYHYYELSLDVYNPEPFEPILEHWRKRYERAKA</sequence>
<evidence type="ECO:0000313" key="2">
    <source>
        <dbReference type="EMBL" id="MDG0811876.1"/>
    </source>
</evidence>
<dbReference type="PANTHER" id="PTHR43415">
    <property type="entry name" value="SPERMIDINE N(1)-ACETYLTRANSFERASE"/>
    <property type="match status" value="1"/>
</dbReference>
<dbReference type="Gene3D" id="3.40.630.30">
    <property type="match status" value="1"/>
</dbReference>
<feature type="domain" description="N-acetyltransferase" evidence="1">
    <location>
        <begin position="6"/>
        <end position="112"/>
    </location>
</feature>
<dbReference type="GO" id="GO:0016747">
    <property type="term" value="F:acyltransferase activity, transferring groups other than amino-acyl groups"/>
    <property type="evidence" value="ECO:0007669"/>
    <property type="project" value="InterPro"/>
</dbReference>
<dbReference type="AlphaFoldDB" id="A0A9X4KWY5"/>
<evidence type="ECO:0000313" key="3">
    <source>
        <dbReference type="Proteomes" id="UP001153404"/>
    </source>
</evidence>
<accession>A0A9X4KWY5</accession>
<name>A0A9X4KWY5_9BACL</name>
<dbReference type="SUPFAM" id="SSF55729">
    <property type="entry name" value="Acyl-CoA N-acyltransferases (Nat)"/>
    <property type="match status" value="1"/>
</dbReference>
<organism evidence="2 3">
    <name type="scientific">Cohnella rhizosphaerae</name>
    <dbReference type="NCBI Taxonomy" id="1457232"/>
    <lineage>
        <taxon>Bacteria</taxon>
        <taxon>Bacillati</taxon>
        <taxon>Bacillota</taxon>
        <taxon>Bacilli</taxon>
        <taxon>Bacillales</taxon>
        <taxon>Paenibacillaceae</taxon>
        <taxon>Cohnella</taxon>
    </lineage>
</organism>
<evidence type="ECO:0000259" key="1">
    <source>
        <dbReference type="Pfam" id="PF13302"/>
    </source>
</evidence>
<dbReference type="InterPro" id="IPR000182">
    <property type="entry name" value="GNAT_dom"/>
</dbReference>
<keyword evidence="3" id="KW-1185">Reference proteome</keyword>
<dbReference type="Pfam" id="PF13302">
    <property type="entry name" value="Acetyltransf_3"/>
    <property type="match status" value="1"/>
</dbReference>
<dbReference type="InterPro" id="IPR016181">
    <property type="entry name" value="Acyl_CoA_acyltransferase"/>
</dbReference>
<reference evidence="2" key="1">
    <citation type="submission" date="2022-10" db="EMBL/GenBank/DDBJ databases">
        <title>Comparative genomic analysis of Cohnella hashimotonis sp. nov., isolated from the International Space Station.</title>
        <authorList>
            <person name="Simpson A."/>
            <person name="Venkateswaran K."/>
        </authorList>
    </citation>
    <scope>NUCLEOTIDE SEQUENCE</scope>
    <source>
        <strain evidence="2">DSM 28161</strain>
    </source>
</reference>
<dbReference type="RefSeq" id="WP_277534750.1">
    <property type="nucleotide sequence ID" value="NZ_JAPDIA010000007.1"/>
</dbReference>
<gene>
    <name evidence="2" type="ORF">OMP40_22770</name>
</gene>
<proteinExistence type="predicted"/>
<dbReference type="Proteomes" id="UP001153404">
    <property type="component" value="Unassembled WGS sequence"/>
</dbReference>
<comment type="caution">
    <text evidence="2">The sequence shown here is derived from an EMBL/GenBank/DDBJ whole genome shotgun (WGS) entry which is preliminary data.</text>
</comment>
<dbReference type="PANTHER" id="PTHR43415:SF3">
    <property type="entry name" value="GNAT-FAMILY ACETYLTRANSFERASE"/>
    <property type="match status" value="1"/>
</dbReference>
<protein>
    <submittedName>
        <fullName evidence="2">GNAT family N-acetyltransferase</fullName>
    </submittedName>
</protein>